<gene>
    <name evidence="2" type="ORF">SYV04_12950</name>
</gene>
<dbReference type="PANTHER" id="PTHR33876:SF4">
    <property type="entry name" value="CHLOROPLAST PROTEIN FOR GROWTH AND FERTILITY 2"/>
    <property type="match status" value="1"/>
</dbReference>
<name>A0ABU5H1I7_9BACT</name>
<accession>A0ABU5H1I7</accession>
<feature type="transmembrane region" description="Helical" evidence="1">
    <location>
        <begin position="42"/>
        <end position="62"/>
    </location>
</feature>
<keyword evidence="1" id="KW-0472">Membrane</keyword>
<sequence length="197" mass="19893">MGFAVLTAIGSGALHALSGPDHLLSLAPLSVGRRRGAWRVGLIWGLGHGLGTLAAAAVLMLALSVVHLEGVDRWAERVAGLALLVMGAWGLRRRALAEPEHPAPVRGVLAVGLVHGVTGAAALLLLLPAVVSGTAAYRALYLGGFAVGSTLAMAGLTAAIAALSRARRMPAAFGTYVPKMASALSVVLGCGWVVSSV</sequence>
<dbReference type="Proteomes" id="UP001291309">
    <property type="component" value="Unassembled WGS sequence"/>
</dbReference>
<dbReference type="InterPro" id="IPR052776">
    <property type="entry name" value="Chloro_ReproSupport/MetalTrans"/>
</dbReference>
<proteinExistence type="predicted"/>
<evidence type="ECO:0000256" key="1">
    <source>
        <dbReference type="SAM" id="Phobius"/>
    </source>
</evidence>
<keyword evidence="1" id="KW-0812">Transmembrane</keyword>
<keyword evidence="3" id="KW-1185">Reference proteome</keyword>
<reference evidence="2 3" key="1">
    <citation type="submission" date="2023-12" db="EMBL/GenBank/DDBJ databases">
        <title>the genome sequence of Hyalangium sp. s54d21.</title>
        <authorList>
            <person name="Zhang X."/>
        </authorList>
    </citation>
    <scope>NUCLEOTIDE SEQUENCE [LARGE SCALE GENOMIC DNA]</scope>
    <source>
        <strain evidence="3">s54d21</strain>
    </source>
</reference>
<feature type="transmembrane region" description="Helical" evidence="1">
    <location>
        <begin position="103"/>
        <end position="127"/>
    </location>
</feature>
<dbReference type="EMBL" id="JAXIVS010000004">
    <property type="protein sequence ID" value="MDY7227312.1"/>
    <property type="molecule type" value="Genomic_DNA"/>
</dbReference>
<keyword evidence="1" id="KW-1133">Transmembrane helix</keyword>
<dbReference type="RefSeq" id="WP_321546039.1">
    <property type="nucleotide sequence ID" value="NZ_JAXIVS010000004.1"/>
</dbReference>
<evidence type="ECO:0000313" key="2">
    <source>
        <dbReference type="EMBL" id="MDY7227312.1"/>
    </source>
</evidence>
<organism evidence="2 3">
    <name type="scientific">Hyalangium rubrum</name>
    <dbReference type="NCBI Taxonomy" id="3103134"/>
    <lineage>
        <taxon>Bacteria</taxon>
        <taxon>Pseudomonadati</taxon>
        <taxon>Myxococcota</taxon>
        <taxon>Myxococcia</taxon>
        <taxon>Myxococcales</taxon>
        <taxon>Cystobacterineae</taxon>
        <taxon>Archangiaceae</taxon>
        <taxon>Hyalangium</taxon>
    </lineage>
</organism>
<comment type="caution">
    <text evidence="2">The sequence shown here is derived from an EMBL/GenBank/DDBJ whole genome shotgun (WGS) entry which is preliminary data.</text>
</comment>
<protein>
    <submittedName>
        <fullName evidence="2">Uncharacterized protein</fullName>
    </submittedName>
</protein>
<feature type="transmembrane region" description="Helical" evidence="1">
    <location>
        <begin position="176"/>
        <end position="194"/>
    </location>
</feature>
<evidence type="ECO:0000313" key="3">
    <source>
        <dbReference type="Proteomes" id="UP001291309"/>
    </source>
</evidence>
<feature type="transmembrane region" description="Helical" evidence="1">
    <location>
        <begin position="139"/>
        <end position="164"/>
    </location>
</feature>
<dbReference type="PANTHER" id="PTHR33876">
    <property type="entry name" value="UNNAMED PRODUCT"/>
    <property type="match status" value="1"/>
</dbReference>